<evidence type="ECO:0000313" key="2">
    <source>
        <dbReference type="EMBL" id="HDY59940.1"/>
    </source>
</evidence>
<dbReference type="Pfam" id="PF13860">
    <property type="entry name" value="FlgD_ig"/>
    <property type="match status" value="1"/>
</dbReference>
<dbReference type="NCBIfam" id="TIGR04183">
    <property type="entry name" value="Por_Secre_tail"/>
    <property type="match status" value="1"/>
</dbReference>
<feature type="domain" description="FlgD/Vpr Ig-like" evidence="1">
    <location>
        <begin position="526"/>
        <end position="581"/>
    </location>
</feature>
<dbReference type="InterPro" id="IPR025965">
    <property type="entry name" value="FlgD/Vpr_Ig-like"/>
</dbReference>
<dbReference type="Gene3D" id="2.60.120.200">
    <property type="match status" value="2"/>
</dbReference>
<comment type="caution">
    <text evidence="2">The sequence shown here is derived from an EMBL/GenBank/DDBJ whole genome shotgun (WGS) entry which is preliminary data.</text>
</comment>
<accession>A0A7V1EIV2</accession>
<dbReference type="EMBL" id="DSKY01000022">
    <property type="protein sequence ID" value="HDY59940.1"/>
    <property type="molecule type" value="Genomic_DNA"/>
</dbReference>
<proteinExistence type="predicted"/>
<dbReference type="SUPFAM" id="SSF49899">
    <property type="entry name" value="Concanavalin A-like lectins/glucanases"/>
    <property type="match status" value="1"/>
</dbReference>
<dbReference type="InterPro" id="IPR013320">
    <property type="entry name" value="ConA-like_dom_sf"/>
</dbReference>
<name>A0A7V1EIV2_UNCW3</name>
<dbReference type="InterPro" id="IPR026444">
    <property type="entry name" value="Secre_tail"/>
</dbReference>
<dbReference type="Gene3D" id="2.60.40.4070">
    <property type="match status" value="1"/>
</dbReference>
<evidence type="ECO:0000259" key="1">
    <source>
        <dbReference type="Pfam" id="PF13860"/>
    </source>
</evidence>
<protein>
    <submittedName>
        <fullName evidence="2">T9SS type A sorting domain-containing protein</fullName>
    </submittedName>
</protein>
<organism evidence="2">
    <name type="scientific">candidate division WOR-3 bacterium</name>
    <dbReference type="NCBI Taxonomy" id="2052148"/>
    <lineage>
        <taxon>Bacteria</taxon>
        <taxon>Bacteria division WOR-3</taxon>
    </lineage>
</organism>
<gene>
    <name evidence="2" type="ORF">ENP86_10420</name>
</gene>
<reference evidence="2" key="1">
    <citation type="journal article" date="2020" name="mSystems">
        <title>Genome- and Community-Level Interaction Insights into Carbon Utilization and Element Cycling Functions of Hydrothermarchaeota in Hydrothermal Sediment.</title>
        <authorList>
            <person name="Zhou Z."/>
            <person name="Liu Y."/>
            <person name="Xu W."/>
            <person name="Pan J."/>
            <person name="Luo Z.H."/>
            <person name="Li M."/>
        </authorList>
    </citation>
    <scope>NUCLEOTIDE SEQUENCE [LARGE SCALE GENOMIC DNA]</scope>
    <source>
        <strain evidence="2">SpSt-258</strain>
    </source>
</reference>
<dbReference type="AlphaFoldDB" id="A0A7V1EIV2"/>
<sequence length="592" mass="66909">MNFLGLDTLIVFTNLAGDINPVNDTTKLHIEVYEESTKVASGFNAAQFPPTVSSTSPGISSPYTWWRTVLAGTYNWARYTTGSSPTCSPLEGYVMAGYPAFSASSGSASRLQTHIISIGSQHKKLKLRFYMYKDPGYPTNADSIIIEYSYNDTAYYPVAAFHRYNPVATWYVHDVEIGNFSANRKVYVGFRARSGYGNNMFIDSVRIFAKTPTSLNNDAGVIGMIIKKPVVVNNPSEVRIQIKNFGLNTLTSLLVFYTTCGVDTTRETWTGNLFISEVATYTFIQGFIPLVSDEDTLWTGVRLATDENPANDTTSIRFTVCPEYHTPPYSANFDEPWLNSTEPPYCGWYIIDGGSQTPPAIDNNDWHRFVSAGPPRTAAQVYWSPVDLHNDWLVSSRFDCSINGIYTLGYWHYYNDYTTDHLDSGRVLVSTDGGANWQTIHIYFNLDDSGYKYVDITPIVAGYNNVRFTFHYVANDEFWWMIDDFVLDFNVGISEVNKDRKVEYFLSAEPNPFVREIVIQYGIPQSGDLKIAIYNAIGQNVKTLVKKKLDKGIYSIRWNGIDENNRRLPSGVYFVRMTAGKKKITHKILMMK</sequence>